<keyword evidence="3" id="KW-1185">Reference proteome</keyword>
<dbReference type="InterPro" id="IPR014729">
    <property type="entry name" value="Rossmann-like_a/b/a_fold"/>
</dbReference>
<dbReference type="Gene3D" id="3.40.50.620">
    <property type="entry name" value="HUPs"/>
    <property type="match status" value="1"/>
</dbReference>
<feature type="domain" description="UspA" evidence="1">
    <location>
        <begin position="12"/>
        <end position="167"/>
    </location>
</feature>
<gene>
    <name evidence="2" type="ORF">Tsubulata_045501</name>
</gene>
<organism evidence="2 3">
    <name type="scientific">Turnera subulata</name>
    <dbReference type="NCBI Taxonomy" id="218843"/>
    <lineage>
        <taxon>Eukaryota</taxon>
        <taxon>Viridiplantae</taxon>
        <taxon>Streptophyta</taxon>
        <taxon>Embryophyta</taxon>
        <taxon>Tracheophyta</taxon>
        <taxon>Spermatophyta</taxon>
        <taxon>Magnoliopsida</taxon>
        <taxon>eudicotyledons</taxon>
        <taxon>Gunneridae</taxon>
        <taxon>Pentapetalae</taxon>
        <taxon>rosids</taxon>
        <taxon>fabids</taxon>
        <taxon>Malpighiales</taxon>
        <taxon>Passifloraceae</taxon>
        <taxon>Turnera</taxon>
    </lineage>
</organism>
<dbReference type="OrthoDB" id="812287at2759"/>
<sequence length="179" mass="19950">MEKGRDAAGCVRKVMVAIDESEYSYHALIWALDNLKEVIAGSPLVIFAAQPTPDCFHTYGAQFGSTRMSSPVPATKSLISKVLDQKREFTLLLLEKARTICENRGVKAETITEAGEPRELICNAVEDHKIKLLVVPNRPIGFLKRVFQGSLGDYCYKNAKCPVLVVKKPESQRKEENII</sequence>
<proteinExistence type="predicted"/>
<dbReference type="Pfam" id="PF00582">
    <property type="entry name" value="Usp"/>
    <property type="match status" value="1"/>
</dbReference>
<dbReference type="EMBL" id="JAKUCV010001600">
    <property type="protein sequence ID" value="KAJ4845700.1"/>
    <property type="molecule type" value="Genomic_DNA"/>
</dbReference>
<evidence type="ECO:0000259" key="1">
    <source>
        <dbReference type="Pfam" id="PF00582"/>
    </source>
</evidence>
<dbReference type="PANTHER" id="PTHR31964:SF134">
    <property type="entry name" value="ADENINE NUCLEOTIDE ALPHA HYDROLASES-LIKE SUPERFAMILY PROTEIN"/>
    <property type="match status" value="1"/>
</dbReference>
<reference evidence="2" key="1">
    <citation type="submission" date="2022-02" db="EMBL/GenBank/DDBJ databases">
        <authorList>
            <person name="Henning P.M."/>
            <person name="McCubbin A.G."/>
            <person name="Shore J.S."/>
        </authorList>
    </citation>
    <scope>NUCLEOTIDE SEQUENCE</scope>
    <source>
        <strain evidence="2">F60SS</strain>
        <tissue evidence="2">Leaves</tissue>
    </source>
</reference>
<dbReference type="SUPFAM" id="SSF52402">
    <property type="entry name" value="Adenine nucleotide alpha hydrolases-like"/>
    <property type="match status" value="1"/>
</dbReference>
<dbReference type="PRINTS" id="PR01438">
    <property type="entry name" value="UNVRSLSTRESS"/>
</dbReference>
<dbReference type="PANTHER" id="PTHR31964">
    <property type="entry name" value="ADENINE NUCLEOTIDE ALPHA HYDROLASES-LIKE SUPERFAMILY PROTEIN"/>
    <property type="match status" value="1"/>
</dbReference>
<dbReference type="Proteomes" id="UP001141552">
    <property type="component" value="Unassembled WGS sequence"/>
</dbReference>
<name>A0A9Q0JM42_9ROSI</name>
<dbReference type="CDD" id="cd23659">
    <property type="entry name" value="USP_At3g01520-like"/>
    <property type="match status" value="1"/>
</dbReference>
<evidence type="ECO:0000313" key="2">
    <source>
        <dbReference type="EMBL" id="KAJ4845700.1"/>
    </source>
</evidence>
<dbReference type="InterPro" id="IPR006015">
    <property type="entry name" value="Universal_stress_UspA"/>
</dbReference>
<evidence type="ECO:0000313" key="3">
    <source>
        <dbReference type="Proteomes" id="UP001141552"/>
    </source>
</evidence>
<accession>A0A9Q0JM42</accession>
<dbReference type="InterPro" id="IPR006016">
    <property type="entry name" value="UspA"/>
</dbReference>
<dbReference type="AlphaFoldDB" id="A0A9Q0JM42"/>
<comment type="caution">
    <text evidence="2">The sequence shown here is derived from an EMBL/GenBank/DDBJ whole genome shotgun (WGS) entry which is preliminary data.</text>
</comment>
<reference evidence="2" key="2">
    <citation type="journal article" date="2023" name="Plants (Basel)">
        <title>Annotation of the Turnera subulata (Passifloraceae) Draft Genome Reveals the S-Locus Evolved after the Divergence of Turneroideae from Passifloroideae in a Stepwise Manner.</title>
        <authorList>
            <person name="Henning P.M."/>
            <person name="Roalson E.H."/>
            <person name="Mir W."/>
            <person name="McCubbin A.G."/>
            <person name="Shore J.S."/>
        </authorList>
    </citation>
    <scope>NUCLEOTIDE SEQUENCE</scope>
    <source>
        <strain evidence="2">F60SS</strain>
    </source>
</reference>
<protein>
    <recommendedName>
        <fullName evidence="1">UspA domain-containing protein</fullName>
    </recommendedName>
</protein>